<protein>
    <recommendedName>
        <fullName evidence="3">DUF1697 domain-containing protein</fullName>
    </recommendedName>
</protein>
<sequence length="184" mass="19964">MSVWVLLLRGINVGGTGKLPMADLKTHMAALGAEAPETYIQSGNAVFEGDIDPDAFATALTERVEALHDHAPRTLVLPGQDIIDARDAYPFAEGFDHPKFANIWFCTDAPDAPDLARLEDHATATERFALKGRWFFLDAPDGIGRSKLAERVEKALGVPATARNLNTVTKLARMVEARQTPGQA</sequence>
<gene>
    <name evidence="1" type="ORF">RB2654_03104</name>
</gene>
<evidence type="ECO:0000313" key="1">
    <source>
        <dbReference type="EMBL" id="EAQ13668.1"/>
    </source>
</evidence>
<dbReference type="PIRSF" id="PIRSF008502">
    <property type="entry name" value="UCP008502"/>
    <property type="match status" value="1"/>
</dbReference>
<dbReference type="InterPro" id="IPR012545">
    <property type="entry name" value="DUF1697"/>
</dbReference>
<reference evidence="1 2" key="1">
    <citation type="journal article" date="2010" name="J. Bacteriol.">
        <title>Genome sequences of Pelagibaca bermudensis HTCC2601T and Maritimibacter alkaliphilus HTCC2654T, the type strains of two marine Roseobacter genera.</title>
        <authorList>
            <person name="Thrash J.C."/>
            <person name="Cho J.C."/>
            <person name="Ferriera S."/>
            <person name="Johnson J."/>
            <person name="Vergin K.L."/>
            <person name="Giovannoni S.J."/>
        </authorList>
    </citation>
    <scope>NUCLEOTIDE SEQUENCE [LARGE SCALE GENOMIC DNA]</scope>
    <source>
        <strain evidence="1 2">HTCC2654</strain>
    </source>
</reference>
<dbReference type="Proteomes" id="UP000002931">
    <property type="component" value="Unassembled WGS sequence"/>
</dbReference>
<dbReference type="SUPFAM" id="SSF160379">
    <property type="entry name" value="SP0830-like"/>
    <property type="match status" value="1"/>
</dbReference>
<evidence type="ECO:0008006" key="3">
    <source>
        <dbReference type="Google" id="ProtNLM"/>
    </source>
</evidence>
<comment type="caution">
    <text evidence="1">The sequence shown here is derived from an EMBL/GenBank/DDBJ whole genome shotgun (WGS) entry which is preliminary data.</text>
</comment>
<organism evidence="1 2">
    <name type="scientific">Maritimibacter alkaliphilus HTCC2654</name>
    <dbReference type="NCBI Taxonomy" id="314271"/>
    <lineage>
        <taxon>Bacteria</taxon>
        <taxon>Pseudomonadati</taxon>
        <taxon>Pseudomonadota</taxon>
        <taxon>Alphaproteobacteria</taxon>
        <taxon>Rhodobacterales</taxon>
        <taxon>Roseobacteraceae</taxon>
        <taxon>Maritimibacter</taxon>
    </lineage>
</organism>
<dbReference type="Gene3D" id="3.30.70.1280">
    <property type="entry name" value="SP0830-like domains"/>
    <property type="match status" value="1"/>
</dbReference>
<dbReference type="EMBL" id="AAMT01000004">
    <property type="protein sequence ID" value="EAQ13668.1"/>
    <property type="molecule type" value="Genomic_DNA"/>
</dbReference>
<dbReference type="AlphaFoldDB" id="A3VDS9"/>
<dbReference type="PANTHER" id="PTHR36439:SF1">
    <property type="entry name" value="DUF1697 DOMAIN-CONTAINING PROTEIN"/>
    <property type="match status" value="1"/>
</dbReference>
<name>A3VDS9_9RHOB</name>
<accession>A3VDS9</accession>
<dbReference type="OrthoDB" id="9806494at2"/>
<proteinExistence type="predicted"/>
<dbReference type="HOGENOM" id="CLU_106303_2_0_5"/>
<keyword evidence="2" id="KW-1185">Reference proteome</keyword>
<dbReference type="eggNOG" id="COG3797">
    <property type="taxonomic scope" value="Bacteria"/>
</dbReference>
<evidence type="ECO:0000313" key="2">
    <source>
        <dbReference type="Proteomes" id="UP000002931"/>
    </source>
</evidence>
<dbReference type="STRING" id="314271.RB2654_03104"/>
<dbReference type="RefSeq" id="WP_008328595.1">
    <property type="nucleotide sequence ID" value="NZ_CH902578.1"/>
</dbReference>
<dbReference type="Pfam" id="PF08002">
    <property type="entry name" value="DUF1697"/>
    <property type="match status" value="1"/>
</dbReference>
<dbReference type="PANTHER" id="PTHR36439">
    <property type="entry name" value="BLL4334 PROTEIN"/>
    <property type="match status" value="1"/>
</dbReference>